<keyword evidence="12" id="KW-1185">Reference proteome</keyword>
<dbReference type="GO" id="GO:0005737">
    <property type="term" value="C:cytoplasm"/>
    <property type="evidence" value="ECO:0007669"/>
    <property type="project" value="UniProtKB-SubCell"/>
</dbReference>
<evidence type="ECO:0000256" key="8">
    <source>
        <dbReference type="ARBA" id="ARBA00024677"/>
    </source>
</evidence>
<dbReference type="InterPro" id="IPR012721">
    <property type="entry name" value="Chap_CCT_theta"/>
</dbReference>
<gene>
    <name evidence="11" type="ORF">SteCoe_28689</name>
</gene>
<comment type="function">
    <text evidence="8">Molecular chaperone; assists the folding of proteins upon ATP hydrolysis. Known to play a role, in vitro, in the folding of actin and tubulin.</text>
</comment>
<dbReference type="EMBL" id="MPUH01000873">
    <property type="protein sequence ID" value="OMJ72799.1"/>
    <property type="molecule type" value="Genomic_DNA"/>
</dbReference>
<keyword evidence="6 10" id="KW-0067">ATP-binding</keyword>
<dbReference type="SUPFAM" id="SSF48592">
    <property type="entry name" value="GroEL equatorial domain-like"/>
    <property type="match status" value="1"/>
</dbReference>
<dbReference type="GO" id="GO:0016887">
    <property type="term" value="F:ATP hydrolysis activity"/>
    <property type="evidence" value="ECO:0007669"/>
    <property type="project" value="InterPro"/>
</dbReference>
<accession>A0A1R2B7P4</accession>
<organism evidence="11 12">
    <name type="scientific">Stentor coeruleus</name>
    <dbReference type="NCBI Taxonomy" id="5963"/>
    <lineage>
        <taxon>Eukaryota</taxon>
        <taxon>Sar</taxon>
        <taxon>Alveolata</taxon>
        <taxon>Ciliophora</taxon>
        <taxon>Postciliodesmatophora</taxon>
        <taxon>Heterotrichea</taxon>
        <taxon>Heterotrichida</taxon>
        <taxon>Stentoridae</taxon>
        <taxon>Stentor</taxon>
    </lineage>
</organism>
<comment type="subcellular location">
    <subcellularLocation>
        <location evidence="1">Cytoplasm</location>
    </subcellularLocation>
</comment>
<evidence type="ECO:0000256" key="2">
    <source>
        <dbReference type="ARBA" id="ARBA00008020"/>
    </source>
</evidence>
<dbReference type="GO" id="GO:0005524">
    <property type="term" value="F:ATP binding"/>
    <property type="evidence" value="ECO:0007669"/>
    <property type="project" value="UniProtKB-KW"/>
</dbReference>
<dbReference type="PROSITE" id="PS00750">
    <property type="entry name" value="TCP1_1"/>
    <property type="match status" value="1"/>
</dbReference>
<protein>
    <recommendedName>
        <fullName evidence="9">CCT-theta</fullName>
    </recommendedName>
</protein>
<dbReference type="NCBIfam" id="TIGR02346">
    <property type="entry name" value="chap_CCT_theta"/>
    <property type="match status" value="1"/>
</dbReference>
<sequence>MFQNTGGLQSLLKDGARHYSGVEEAMLKNIEACKQLSTITRTSLGPYGLNKMVVNNLEKLFVTTDAATIMRELDVHHPAARLIVMAAKLQETEVGDGTNLVVILAGELLRMAEELIQTGLHPSDIITGYEKASKYVDSILSSLTVYTLSNLTDKTQIIKALTPVIASKVYGYESHLATCVAEACVIVTESGQKFDLENVRVVKIQGGVLDQTKTYRGMVIPRPAEGTVKHVRNAKVAVYNCPLDPQQSDTKGTVLIKTAVELKNYSKGEEEIAQKLVEDIHAAGVQVLVLGGSVSEIVMHFLELKSIMVVKINSKFELRRVARMLGATSVVRLGAPIPEEIGFADEVSSEEISSTKVTIFRRESESSKVATVVIRASTQNVMDDTERALDDALNTFRSITKDQRFVAGAGACEAEIAKRVKAYAMSNPGLDQYAVLRFGQVFEIIPKTLAETSGADPNYILPKIYAENNLKVGVDVESGTVKDLSEVVVDHLVTKQWAIKLASDVALTVLRIDQIIMAKPSGGPNLNKKPVVEDD</sequence>
<keyword evidence="7 10" id="KW-0143">Chaperone</keyword>
<dbReference type="InterPro" id="IPR027410">
    <property type="entry name" value="TCP-1-like_intermed_sf"/>
</dbReference>
<proteinExistence type="inferred from homology"/>
<dbReference type="Gene3D" id="3.30.260.10">
    <property type="entry name" value="TCP-1-like chaperonin intermediate domain"/>
    <property type="match status" value="1"/>
</dbReference>
<dbReference type="GO" id="GO:0051082">
    <property type="term" value="F:unfolded protein binding"/>
    <property type="evidence" value="ECO:0007669"/>
    <property type="project" value="InterPro"/>
</dbReference>
<evidence type="ECO:0000313" key="11">
    <source>
        <dbReference type="EMBL" id="OMJ72799.1"/>
    </source>
</evidence>
<evidence type="ECO:0000256" key="5">
    <source>
        <dbReference type="ARBA" id="ARBA00022741"/>
    </source>
</evidence>
<keyword evidence="5 10" id="KW-0547">Nucleotide-binding</keyword>
<dbReference type="GO" id="GO:0140662">
    <property type="term" value="F:ATP-dependent protein folding chaperone"/>
    <property type="evidence" value="ECO:0007669"/>
    <property type="project" value="InterPro"/>
</dbReference>
<evidence type="ECO:0000256" key="1">
    <source>
        <dbReference type="ARBA" id="ARBA00004496"/>
    </source>
</evidence>
<comment type="caution">
    <text evidence="11">The sequence shown here is derived from an EMBL/GenBank/DDBJ whole genome shotgun (WGS) entry which is preliminary data.</text>
</comment>
<evidence type="ECO:0000256" key="3">
    <source>
        <dbReference type="ARBA" id="ARBA00011531"/>
    </source>
</evidence>
<dbReference type="InterPro" id="IPR002423">
    <property type="entry name" value="Cpn60/GroEL/TCP-1"/>
</dbReference>
<dbReference type="SUPFAM" id="SSF52029">
    <property type="entry name" value="GroEL apical domain-like"/>
    <property type="match status" value="1"/>
</dbReference>
<evidence type="ECO:0000256" key="6">
    <source>
        <dbReference type="ARBA" id="ARBA00022840"/>
    </source>
</evidence>
<dbReference type="SUPFAM" id="SSF54849">
    <property type="entry name" value="GroEL-intermediate domain like"/>
    <property type="match status" value="1"/>
</dbReference>
<evidence type="ECO:0000256" key="10">
    <source>
        <dbReference type="RuleBase" id="RU004187"/>
    </source>
</evidence>
<dbReference type="AlphaFoldDB" id="A0A1R2B7P4"/>
<comment type="subunit">
    <text evidence="3">Heterooligomeric complex of about 850 to 900 kDa that forms two stacked rings, 12 to 16 nm in diameter.</text>
</comment>
<dbReference type="PANTHER" id="PTHR11353">
    <property type="entry name" value="CHAPERONIN"/>
    <property type="match status" value="1"/>
</dbReference>
<reference evidence="11 12" key="1">
    <citation type="submission" date="2016-11" db="EMBL/GenBank/DDBJ databases">
        <title>The macronuclear genome of Stentor coeruleus: a giant cell with tiny introns.</title>
        <authorList>
            <person name="Slabodnick M."/>
            <person name="Ruby J.G."/>
            <person name="Reiff S.B."/>
            <person name="Swart E.C."/>
            <person name="Gosai S."/>
            <person name="Prabakaran S."/>
            <person name="Witkowska E."/>
            <person name="Larue G.E."/>
            <person name="Fisher S."/>
            <person name="Freeman R.M."/>
            <person name="Gunawardena J."/>
            <person name="Chu W."/>
            <person name="Stover N.A."/>
            <person name="Gregory B.D."/>
            <person name="Nowacki M."/>
            <person name="Derisi J."/>
            <person name="Roy S.W."/>
            <person name="Marshall W.F."/>
            <person name="Sood P."/>
        </authorList>
    </citation>
    <scope>NUCLEOTIDE SEQUENCE [LARGE SCALE GENOMIC DNA]</scope>
    <source>
        <strain evidence="11">WM001</strain>
    </source>
</reference>
<evidence type="ECO:0000256" key="7">
    <source>
        <dbReference type="ARBA" id="ARBA00023186"/>
    </source>
</evidence>
<dbReference type="PROSITE" id="PS00995">
    <property type="entry name" value="TCP1_3"/>
    <property type="match status" value="1"/>
</dbReference>
<dbReference type="CDD" id="cd03341">
    <property type="entry name" value="TCP1_theta"/>
    <property type="match status" value="1"/>
</dbReference>
<evidence type="ECO:0000256" key="9">
    <source>
        <dbReference type="ARBA" id="ARBA00029602"/>
    </source>
</evidence>
<keyword evidence="4" id="KW-0963">Cytoplasm</keyword>
<dbReference type="Gene3D" id="1.10.560.10">
    <property type="entry name" value="GroEL-like equatorial domain"/>
    <property type="match status" value="1"/>
</dbReference>
<dbReference type="Pfam" id="PF00118">
    <property type="entry name" value="Cpn60_TCP1"/>
    <property type="match status" value="1"/>
</dbReference>
<dbReference type="Proteomes" id="UP000187209">
    <property type="component" value="Unassembled WGS sequence"/>
</dbReference>
<dbReference type="PRINTS" id="PR00304">
    <property type="entry name" value="TCOMPLEXTCP1"/>
</dbReference>
<evidence type="ECO:0000313" key="12">
    <source>
        <dbReference type="Proteomes" id="UP000187209"/>
    </source>
</evidence>
<dbReference type="InterPro" id="IPR017998">
    <property type="entry name" value="Chaperone_TCP-1"/>
</dbReference>
<dbReference type="OrthoDB" id="1748577at2759"/>
<dbReference type="Gene3D" id="3.50.7.10">
    <property type="entry name" value="GroEL"/>
    <property type="match status" value="1"/>
</dbReference>
<dbReference type="InterPro" id="IPR002194">
    <property type="entry name" value="Chaperonin_TCP-1_CS"/>
</dbReference>
<name>A0A1R2B7P4_9CILI</name>
<dbReference type="InterPro" id="IPR027409">
    <property type="entry name" value="GroEL-like_apical_dom_sf"/>
</dbReference>
<dbReference type="InterPro" id="IPR027413">
    <property type="entry name" value="GROEL-like_equatorial_sf"/>
</dbReference>
<comment type="similarity">
    <text evidence="2 10">Belongs to the TCP-1 chaperonin family.</text>
</comment>
<dbReference type="FunFam" id="3.50.7.10:FF:000008">
    <property type="entry name" value="T-complex protein 1 subunit theta"/>
    <property type="match status" value="1"/>
</dbReference>
<evidence type="ECO:0000256" key="4">
    <source>
        <dbReference type="ARBA" id="ARBA00022490"/>
    </source>
</evidence>